<keyword evidence="3" id="KW-1185">Reference proteome</keyword>
<feature type="region of interest" description="Disordered" evidence="1">
    <location>
        <begin position="25"/>
        <end position="60"/>
    </location>
</feature>
<reference evidence="2" key="1">
    <citation type="journal article" date="2023" name="Mol. Phylogenet. Evol.">
        <title>Genome-scale phylogeny and comparative genomics of the fungal order Sordariales.</title>
        <authorList>
            <person name="Hensen N."/>
            <person name="Bonometti L."/>
            <person name="Westerberg I."/>
            <person name="Brannstrom I.O."/>
            <person name="Guillou S."/>
            <person name="Cros-Aarteil S."/>
            <person name="Calhoun S."/>
            <person name="Haridas S."/>
            <person name="Kuo A."/>
            <person name="Mondo S."/>
            <person name="Pangilinan J."/>
            <person name="Riley R."/>
            <person name="LaButti K."/>
            <person name="Andreopoulos B."/>
            <person name="Lipzen A."/>
            <person name="Chen C."/>
            <person name="Yan M."/>
            <person name="Daum C."/>
            <person name="Ng V."/>
            <person name="Clum A."/>
            <person name="Steindorff A."/>
            <person name="Ohm R.A."/>
            <person name="Martin F."/>
            <person name="Silar P."/>
            <person name="Natvig D.O."/>
            <person name="Lalanne C."/>
            <person name="Gautier V."/>
            <person name="Ament-Velasquez S.L."/>
            <person name="Kruys A."/>
            <person name="Hutchinson M.I."/>
            <person name="Powell A.J."/>
            <person name="Barry K."/>
            <person name="Miller A.N."/>
            <person name="Grigoriev I.V."/>
            <person name="Debuchy R."/>
            <person name="Gladieux P."/>
            <person name="Hiltunen Thoren M."/>
            <person name="Johannesson H."/>
        </authorList>
    </citation>
    <scope>NUCLEOTIDE SEQUENCE</scope>
    <source>
        <strain evidence="2">CBS 103.79</strain>
    </source>
</reference>
<dbReference type="AlphaFoldDB" id="A0AAN6M978"/>
<protein>
    <submittedName>
        <fullName evidence="2">Uncharacterized protein</fullName>
    </submittedName>
</protein>
<reference evidence="2" key="2">
    <citation type="submission" date="2023-05" db="EMBL/GenBank/DDBJ databases">
        <authorList>
            <consortium name="Lawrence Berkeley National Laboratory"/>
            <person name="Steindorff A."/>
            <person name="Hensen N."/>
            <person name="Bonometti L."/>
            <person name="Westerberg I."/>
            <person name="Brannstrom I.O."/>
            <person name="Guillou S."/>
            <person name="Cros-Aarteil S."/>
            <person name="Calhoun S."/>
            <person name="Haridas S."/>
            <person name="Kuo A."/>
            <person name="Mondo S."/>
            <person name="Pangilinan J."/>
            <person name="Riley R."/>
            <person name="Labutti K."/>
            <person name="Andreopoulos B."/>
            <person name="Lipzen A."/>
            <person name="Chen C."/>
            <person name="Yanf M."/>
            <person name="Daum C."/>
            <person name="Ng V."/>
            <person name="Clum A."/>
            <person name="Ohm R."/>
            <person name="Martin F."/>
            <person name="Silar P."/>
            <person name="Natvig D."/>
            <person name="Lalanne C."/>
            <person name="Gautier V."/>
            <person name="Ament-Velasquez S.L."/>
            <person name="Kruys A."/>
            <person name="Hutchinson M.I."/>
            <person name="Powell A.J."/>
            <person name="Barry K."/>
            <person name="Miller A.N."/>
            <person name="Grigoriev I.V."/>
            <person name="Debuchy R."/>
            <person name="Gladieux P."/>
            <person name="Thoren M.H."/>
            <person name="Johannesson H."/>
        </authorList>
    </citation>
    <scope>NUCLEOTIDE SEQUENCE</scope>
    <source>
        <strain evidence="2">CBS 103.79</strain>
    </source>
</reference>
<sequence length="222" mass="25314">MTCHPALSPFVTHALPPARIPALGFTHRPFTSSPPRPNQPAEPESLSLSPHDPPSLTANSKPNPKWGFLVFRTSYASEFDGGWADMKRYTERMRSSLPPRYDAETMDFVFIEDPTLEGAEIAELQRRFRAWATEDSGGVDFENSQVLAEARYRYFLRVDGEGLWGGWVGLNEGWELEDEGEEWMKVMRSSIGLEMYGQLCDPVGWDNWWSYYTPPRSGVSNW</sequence>
<evidence type="ECO:0000256" key="1">
    <source>
        <dbReference type="SAM" id="MobiDB-lite"/>
    </source>
</evidence>
<name>A0AAN6M978_9PEZI</name>
<gene>
    <name evidence="2" type="ORF">C8A05DRAFT_20649</name>
</gene>
<accession>A0AAN6M978</accession>
<dbReference type="Proteomes" id="UP001303889">
    <property type="component" value="Unassembled WGS sequence"/>
</dbReference>
<organism evidence="2 3">
    <name type="scientific">Staphylotrichum tortipilum</name>
    <dbReference type="NCBI Taxonomy" id="2831512"/>
    <lineage>
        <taxon>Eukaryota</taxon>
        <taxon>Fungi</taxon>
        <taxon>Dikarya</taxon>
        <taxon>Ascomycota</taxon>
        <taxon>Pezizomycotina</taxon>
        <taxon>Sordariomycetes</taxon>
        <taxon>Sordariomycetidae</taxon>
        <taxon>Sordariales</taxon>
        <taxon>Chaetomiaceae</taxon>
        <taxon>Staphylotrichum</taxon>
    </lineage>
</organism>
<dbReference type="EMBL" id="MU856772">
    <property type="protein sequence ID" value="KAK3896352.1"/>
    <property type="molecule type" value="Genomic_DNA"/>
</dbReference>
<proteinExistence type="predicted"/>
<feature type="compositionally biased region" description="Low complexity" evidence="1">
    <location>
        <begin position="43"/>
        <end position="56"/>
    </location>
</feature>
<evidence type="ECO:0000313" key="2">
    <source>
        <dbReference type="EMBL" id="KAK3896352.1"/>
    </source>
</evidence>
<evidence type="ECO:0000313" key="3">
    <source>
        <dbReference type="Proteomes" id="UP001303889"/>
    </source>
</evidence>
<comment type="caution">
    <text evidence="2">The sequence shown here is derived from an EMBL/GenBank/DDBJ whole genome shotgun (WGS) entry which is preliminary data.</text>
</comment>